<proteinExistence type="predicted"/>
<gene>
    <name evidence="1" type="ORF">ACIBG2_18530</name>
</gene>
<dbReference type="RefSeq" id="WP_397082640.1">
    <property type="nucleotide sequence ID" value="NZ_JBITGY010000004.1"/>
</dbReference>
<protein>
    <recommendedName>
        <fullName evidence="3">Sensor domain-containing protein</fullName>
    </recommendedName>
</protein>
<evidence type="ECO:0008006" key="3">
    <source>
        <dbReference type="Google" id="ProtNLM"/>
    </source>
</evidence>
<evidence type="ECO:0000313" key="1">
    <source>
        <dbReference type="EMBL" id="MFI6499391.1"/>
    </source>
</evidence>
<dbReference type="Proteomes" id="UP001612741">
    <property type="component" value="Unassembled WGS sequence"/>
</dbReference>
<evidence type="ECO:0000313" key="2">
    <source>
        <dbReference type="Proteomes" id="UP001612741"/>
    </source>
</evidence>
<reference evidence="1 2" key="1">
    <citation type="submission" date="2024-10" db="EMBL/GenBank/DDBJ databases">
        <title>The Natural Products Discovery Center: Release of the First 8490 Sequenced Strains for Exploring Actinobacteria Biosynthetic Diversity.</title>
        <authorList>
            <person name="Kalkreuter E."/>
            <person name="Kautsar S.A."/>
            <person name="Yang D."/>
            <person name="Bader C.D."/>
            <person name="Teijaro C.N."/>
            <person name="Fluegel L."/>
            <person name="Davis C.M."/>
            <person name="Simpson J.R."/>
            <person name="Lauterbach L."/>
            <person name="Steele A.D."/>
            <person name="Gui C."/>
            <person name="Meng S."/>
            <person name="Li G."/>
            <person name="Viehrig K."/>
            <person name="Ye F."/>
            <person name="Su P."/>
            <person name="Kiefer A.F."/>
            <person name="Nichols A."/>
            <person name="Cepeda A.J."/>
            <person name="Yan W."/>
            <person name="Fan B."/>
            <person name="Jiang Y."/>
            <person name="Adhikari A."/>
            <person name="Zheng C.-J."/>
            <person name="Schuster L."/>
            <person name="Cowan T.M."/>
            <person name="Smanski M.J."/>
            <person name="Chevrette M.G."/>
            <person name="De Carvalho L.P.S."/>
            <person name="Shen B."/>
        </authorList>
    </citation>
    <scope>NUCLEOTIDE SEQUENCE [LARGE SCALE GENOMIC DNA]</scope>
    <source>
        <strain evidence="1 2">NPDC050545</strain>
    </source>
</reference>
<comment type="caution">
    <text evidence="1">The sequence shown here is derived from an EMBL/GenBank/DDBJ whole genome shotgun (WGS) entry which is preliminary data.</text>
</comment>
<organism evidence="1 2">
    <name type="scientific">Nonomuraea typhae</name>
    <dbReference type="NCBI Taxonomy" id="2603600"/>
    <lineage>
        <taxon>Bacteria</taxon>
        <taxon>Bacillati</taxon>
        <taxon>Actinomycetota</taxon>
        <taxon>Actinomycetes</taxon>
        <taxon>Streptosporangiales</taxon>
        <taxon>Streptosporangiaceae</taxon>
        <taxon>Nonomuraea</taxon>
    </lineage>
</organism>
<name>A0ABW7YUJ7_9ACTN</name>
<keyword evidence="2" id="KW-1185">Reference proteome</keyword>
<accession>A0ABW7YUJ7</accession>
<dbReference type="EMBL" id="JBITGY010000004">
    <property type="protein sequence ID" value="MFI6499391.1"/>
    <property type="molecule type" value="Genomic_DNA"/>
</dbReference>
<sequence>MNVTAIAAVALAASVLPEGFLQMEDAARGPHKSYEQWAISEKRTTGLLLDPCEHRYWSGGKARDRGRTASRTIVKTVEVETQGEQVALYRDETAARAVMQRFRADLRRCADRGTGPSRVTYGSRPLKVGDEGIRAAQGGFESAVRFVAVRKGAAVMIYMESGAAGRRLPIKDFRPLVERARTMAAQVCRLPEARC</sequence>